<organism evidence="1 2">
    <name type="scientific">Aspergillus brunneoviolaceus CBS 621.78</name>
    <dbReference type="NCBI Taxonomy" id="1450534"/>
    <lineage>
        <taxon>Eukaryota</taxon>
        <taxon>Fungi</taxon>
        <taxon>Dikarya</taxon>
        <taxon>Ascomycota</taxon>
        <taxon>Pezizomycotina</taxon>
        <taxon>Eurotiomycetes</taxon>
        <taxon>Eurotiomycetidae</taxon>
        <taxon>Eurotiales</taxon>
        <taxon>Aspergillaceae</taxon>
        <taxon>Aspergillus</taxon>
        <taxon>Aspergillus subgen. Circumdati</taxon>
    </lineage>
</organism>
<dbReference type="Proteomes" id="UP000249057">
    <property type="component" value="Unassembled WGS sequence"/>
</dbReference>
<sequence>MTAVFLEAVWFVTLFLSVSVHIDAPHDSHGACSYFVFIKVGFAIEWWVDVFHCCGSYLQSLVFLLTGIYICASSYRDLYVD</sequence>
<keyword evidence="2" id="KW-1185">Reference proteome</keyword>
<evidence type="ECO:0000313" key="1">
    <source>
        <dbReference type="EMBL" id="RAH45936.1"/>
    </source>
</evidence>
<dbReference type="EMBL" id="KZ825341">
    <property type="protein sequence ID" value="RAH45936.1"/>
    <property type="molecule type" value="Genomic_DNA"/>
</dbReference>
<evidence type="ECO:0000313" key="2">
    <source>
        <dbReference type="Proteomes" id="UP000249057"/>
    </source>
</evidence>
<accession>A0ACD1G9L0</accession>
<proteinExistence type="predicted"/>
<reference evidence="1" key="1">
    <citation type="submission" date="2018-02" db="EMBL/GenBank/DDBJ databases">
        <title>The genomes of Aspergillus section Nigri reveals drivers in fungal speciation.</title>
        <authorList>
            <consortium name="DOE Joint Genome Institute"/>
            <person name="Vesth T.C."/>
            <person name="Nybo J."/>
            <person name="Theobald S."/>
            <person name="Brandl J."/>
            <person name="Frisvad J.C."/>
            <person name="Nielsen K.F."/>
            <person name="Lyhne E.K."/>
            <person name="Kogle M.E."/>
            <person name="Kuo A."/>
            <person name="Riley R."/>
            <person name="Clum A."/>
            <person name="Nolan M."/>
            <person name="Lipzen A."/>
            <person name="Salamov A."/>
            <person name="Henrissat B."/>
            <person name="Wiebenga A."/>
            <person name="De vries R.P."/>
            <person name="Grigoriev I.V."/>
            <person name="Mortensen U.H."/>
            <person name="Andersen M.R."/>
            <person name="Baker S.E."/>
        </authorList>
    </citation>
    <scope>NUCLEOTIDE SEQUENCE</scope>
    <source>
        <strain evidence="1">CBS 621.78</strain>
    </source>
</reference>
<name>A0ACD1G9L0_9EURO</name>
<protein>
    <submittedName>
        <fullName evidence="1">Uncharacterized protein</fullName>
    </submittedName>
</protein>
<gene>
    <name evidence="1" type="ORF">BO95DRAFT_127481</name>
</gene>